<sequence length="542" mass="60262">MASVSIIYVYLLLQFVGSYANRFLECSENSPCLAPNAKCTNNICECPFGHVFSLDYRSCLPIAVGIDTDCEDDNQCSWLLGRHRCNRNKCECDEGWKYYNGRCNQPVGLNQSCTYDVECYNGADILATVCNGVCVCNKGYYLRGNYDCRPETTVIGPNDYCSLDSDCKTTNTVCLNSHCTLKKETTIKMLEKDAQKEDLVTQIKVSEDYDIDCTKDEDCSSLQNGICYQLTKKCICKRGYFLSGNTCIGELGTDVGCTADKECPIQPGRCIDGRCYCRKTYFYGKSFRSCQKPMTQENWFCNNAERCQVLGTESYCDSQHRCTCSVTAKLNPETFVCEPSEAQFCEEDEDCTKISNSFCIDQKCQCKPNNREEKKTCLPNIGASCSKTSLCTIENSVCGTDSNCTCVDDFVPTANNLRCLKVATGLDGECEIDTQCSTAVRNSQCAQNSCKCINNYKQVNDTCHPQKLMGDLCTDVTQCHIMLNSRVQCRNSICQCSAGMQPTENGLDCETSGSTSSLILHVGTIVLLITCHLILKLQCNIK</sequence>
<comment type="caution">
    <text evidence="3">The sequence shown here is derived from an EMBL/GenBank/DDBJ whole genome shotgun (WGS) entry which is preliminary data.</text>
</comment>
<proteinExistence type="predicted"/>
<evidence type="ECO:0000313" key="4">
    <source>
        <dbReference type="Proteomes" id="UP000801492"/>
    </source>
</evidence>
<reference evidence="3" key="1">
    <citation type="submission" date="2019-08" db="EMBL/GenBank/DDBJ databases">
        <title>The genome of the North American firefly Photinus pyralis.</title>
        <authorList>
            <consortium name="Photinus pyralis genome working group"/>
            <person name="Fallon T.R."/>
            <person name="Sander Lower S.E."/>
            <person name="Weng J.-K."/>
        </authorList>
    </citation>
    <scope>NUCLEOTIDE SEQUENCE</scope>
    <source>
        <strain evidence="3">TRF0915ILg1</strain>
        <tissue evidence="3">Whole body</tissue>
    </source>
</reference>
<protein>
    <recommendedName>
        <fullName evidence="2">EGF-like domain-containing protein</fullName>
    </recommendedName>
</protein>
<evidence type="ECO:0000259" key="2">
    <source>
        <dbReference type="SMART" id="SM00181"/>
    </source>
</evidence>
<keyword evidence="4" id="KW-1185">Reference proteome</keyword>
<feature type="domain" description="EGF-like" evidence="2">
    <location>
        <begin position="376"/>
        <end position="420"/>
    </location>
</feature>
<gene>
    <name evidence="3" type="ORF">ILUMI_22162</name>
</gene>
<dbReference type="InterPro" id="IPR000742">
    <property type="entry name" value="EGF"/>
</dbReference>
<feature type="domain" description="EGF-like" evidence="2">
    <location>
        <begin position="212"/>
        <end position="248"/>
    </location>
</feature>
<dbReference type="EMBL" id="VTPC01090244">
    <property type="protein sequence ID" value="KAF2884044.1"/>
    <property type="molecule type" value="Genomic_DNA"/>
</dbReference>
<keyword evidence="1" id="KW-0732">Signal</keyword>
<dbReference type="PANTHER" id="PTHR39069:SF8">
    <property type="entry name" value="FI17111P1"/>
    <property type="match status" value="1"/>
</dbReference>
<feature type="signal peptide" evidence="1">
    <location>
        <begin position="1"/>
        <end position="20"/>
    </location>
</feature>
<dbReference type="AlphaFoldDB" id="A0A8K0CDB3"/>
<feature type="chain" id="PRO_5035480448" description="EGF-like domain-containing protein" evidence="1">
    <location>
        <begin position="21"/>
        <end position="542"/>
    </location>
</feature>
<dbReference type="Proteomes" id="UP000801492">
    <property type="component" value="Unassembled WGS sequence"/>
</dbReference>
<accession>A0A8K0CDB3</accession>
<evidence type="ECO:0000313" key="3">
    <source>
        <dbReference type="EMBL" id="KAF2884044.1"/>
    </source>
</evidence>
<dbReference type="InterPro" id="IPR006149">
    <property type="entry name" value="EB_dom"/>
</dbReference>
<dbReference type="PANTHER" id="PTHR39069">
    <property type="entry name" value="ECDYSONE-INDUCIBLE GENE E1, ISOFORM A"/>
    <property type="match status" value="1"/>
</dbReference>
<name>A0A8K0CDB3_IGNLU</name>
<organism evidence="3 4">
    <name type="scientific">Ignelater luminosus</name>
    <name type="common">Cucubano</name>
    <name type="synonym">Pyrophorus luminosus</name>
    <dbReference type="NCBI Taxonomy" id="2038154"/>
    <lineage>
        <taxon>Eukaryota</taxon>
        <taxon>Metazoa</taxon>
        <taxon>Ecdysozoa</taxon>
        <taxon>Arthropoda</taxon>
        <taxon>Hexapoda</taxon>
        <taxon>Insecta</taxon>
        <taxon>Pterygota</taxon>
        <taxon>Neoptera</taxon>
        <taxon>Endopterygota</taxon>
        <taxon>Coleoptera</taxon>
        <taxon>Polyphaga</taxon>
        <taxon>Elateriformia</taxon>
        <taxon>Elateroidea</taxon>
        <taxon>Elateridae</taxon>
        <taxon>Agrypninae</taxon>
        <taxon>Pyrophorini</taxon>
        <taxon>Ignelater</taxon>
    </lineage>
</organism>
<dbReference type="Pfam" id="PF01683">
    <property type="entry name" value="EB"/>
    <property type="match status" value="2"/>
</dbReference>
<feature type="domain" description="EGF-like" evidence="2">
    <location>
        <begin position="256"/>
        <end position="291"/>
    </location>
</feature>
<evidence type="ECO:0000256" key="1">
    <source>
        <dbReference type="SAM" id="SignalP"/>
    </source>
</evidence>
<feature type="domain" description="EGF-like" evidence="2">
    <location>
        <begin position="25"/>
        <end position="60"/>
    </location>
</feature>
<dbReference type="SMART" id="SM00181">
    <property type="entry name" value="EGF"/>
    <property type="match status" value="4"/>
</dbReference>
<dbReference type="OrthoDB" id="504708at2759"/>